<dbReference type="EMBL" id="WMBB01000017">
    <property type="protein sequence ID" value="MTE16970.1"/>
    <property type="molecule type" value="Genomic_DNA"/>
</dbReference>
<sequence length="106" mass="11825">MSEDSDNARSASNEQPALTAAQAAAVAVECLAELTSNDIKGVTRVEPTEDGWLVEIEALEDRRIPPSADIMALYEVEIDFDENLLAYRRIKRYSRGSTDIEPRVQR</sequence>
<evidence type="ECO:0000313" key="1">
    <source>
        <dbReference type="EMBL" id="MTE16970.1"/>
    </source>
</evidence>
<dbReference type="GO" id="GO:0031412">
    <property type="term" value="P:gas vesicle organization"/>
    <property type="evidence" value="ECO:0007669"/>
    <property type="project" value="InterPro"/>
</dbReference>
<dbReference type="Proteomes" id="UP000432464">
    <property type="component" value="Unassembled WGS sequence"/>
</dbReference>
<protein>
    <submittedName>
        <fullName evidence="1">Gas vesicle protein</fullName>
    </submittedName>
</protein>
<name>A0A6I3L7K3_9NOCA</name>
<comment type="caution">
    <text evidence="1">The sequence shown here is derived from an EMBL/GenBank/DDBJ whole genome shotgun (WGS) entry which is preliminary data.</text>
</comment>
<dbReference type="Pfam" id="PF05800">
    <property type="entry name" value="GvpO"/>
    <property type="match status" value="1"/>
</dbReference>
<accession>A0A6I3L7K3</accession>
<dbReference type="AlphaFoldDB" id="A0A6I3L7K3"/>
<proteinExistence type="predicted"/>
<evidence type="ECO:0000313" key="2">
    <source>
        <dbReference type="Proteomes" id="UP000432464"/>
    </source>
</evidence>
<keyword evidence="2" id="KW-1185">Reference proteome</keyword>
<gene>
    <name evidence="1" type="ORF">GLP40_30045</name>
</gene>
<dbReference type="InterPro" id="IPR008634">
    <property type="entry name" value="Gas-vesicle_GvpO"/>
</dbReference>
<organism evidence="1 2">
    <name type="scientific">Nocardia aurantiaca</name>
    <dbReference type="NCBI Taxonomy" id="2675850"/>
    <lineage>
        <taxon>Bacteria</taxon>
        <taxon>Bacillati</taxon>
        <taxon>Actinomycetota</taxon>
        <taxon>Actinomycetes</taxon>
        <taxon>Mycobacteriales</taxon>
        <taxon>Nocardiaceae</taxon>
        <taxon>Nocardia</taxon>
    </lineage>
</organism>
<reference evidence="1 2" key="1">
    <citation type="submission" date="2019-11" db="EMBL/GenBank/DDBJ databases">
        <title>Nocardia sp. nov. CT2-14 isolated from soil.</title>
        <authorList>
            <person name="Kanchanasin P."/>
            <person name="Tanasupawat S."/>
            <person name="Yuki M."/>
            <person name="Kudo T."/>
        </authorList>
    </citation>
    <scope>NUCLEOTIDE SEQUENCE [LARGE SCALE GENOMIC DNA]</scope>
    <source>
        <strain evidence="1 2">CT2-14</strain>
    </source>
</reference>